<evidence type="ECO:0000259" key="6">
    <source>
        <dbReference type="Pfam" id="PF00889"/>
    </source>
</evidence>
<dbReference type="HAMAP" id="MF_00050">
    <property type="entry name" value="EF_Ts"/>
    <property type="match status" value="1"/>
</dbReference>
<dbReference type="Gene3D" id="3.30.479.20">
    <property type="entry name" value="Elongation factor Ts, dimerisation domain"/>
    <property type="match status" value="1"/>
</dbReference>
<evidence type="ECO:0000256" key="2">
    <source>
        <dbReference type="ARBA" id="ARBA00016956"/>
    </source>
</evidence>
<dbReference type="PANTHER" id="PTHR11741">
    <property type="entry name" value="ELONGATION FACTOR TS"/>
    <property type="match status" value="1"/>
</dbReference>
<dbReference type="Gene3D" id="1.10.8.10">
    <property type="entry name" value="DNA helicase RuvA subunit, C-terminal domain"/>
    <property type="match status" value="1"/>
</dbReference>
<keyword evidence="4 5" id="KW-0648">Protein biosynthesis</keyword>
<dbReference type="InterPro" id="IPR009060">
    <property type="entry name" value="UBA-like_sf"/>
</dbReference>
<comment type="subcellular location">
    <subcellularLocation>
        <location evidence="5">Cytoplasm</location>
    </subcellularLocation>
</comment>
<dbReference type="CDD" id="cd14275">
    <property type="entry name" value="UBA_EF-Ts"/>
    <property type="match status" value="1"/>
</dbReference>
<name>A0A1G2EL59_9BACT</name>
<accession>A0A1G2EL59</accession>
<evidence type="ECO:0000256" key="1">
    <source>
        <dbReference type="ARBA" id="ARBA00005532"/>
    </source>
</evidence>
<dbReference type="Proteomes" id="UP000179122">
    <property type="component" value="Unassembled WGS sequence"/>
</dbReference>
<dbReference type="InterPro" id="IPR014039">
    <property type="entry name" value="Transl_elong_EFTs/EF1B_dimer"/>
</dbReference>
<organism evidence="7 8">
    <name type="scientific">Candidatus Nealsonbacteria bacterium RIFCSPLOWO2_12_FULL_39_31</name>
    <dbReference type="NCBI Taxonomy" id="1801676"/>
    <lineage>
        <taxon>Bacteria</taxon>
        <taxon>Candidatus Nealsoniibacteriota</taxon>
    </lineage>
</organism>
<protein>
    <recommendedName>
        <fullName evidence="2 5">Elongation factor Ts</fullName>
        <shortName evidence="5">EF-Ts</shortName>
    </recommendedName>
</protein>
<keyword evidence="3 5" id="KW-0251">Elongation factor</keyword>
<evidence type="ECO:0000256" key="3">
    <source>
        <dbReference type="ARBA" id="ARBA00022768"/>
    </source>
</evidence>
<dbReference type="SUPFAM" id="SSF54713">
    <property type="entry name" value="Elongation factor Ts (EF-Ts), dimerisation domain"/>
    <property type="match status" value="1"/>
</dbReference>
<dbReference type="GO" id="GO:0005737">
    <property type="term" value="C:cytoplasm"/>
    <property type="evidence" value="ECO:0007669"/>
    <property type="project" value="UniProtKB-SubCell"/>
</dbReference>
<dbReference type="InterPro" id="IPR018101">
    <property type="entry name" value="Transl_elong_Ts_CS"/>
</dbReference>
<evidence type="ECO:0000256" key="4">
    <source>
        <dbReference type="ARBA" id="ARBA00022917"/>
    </source>
</evidence>
<keyword evidence="5" id="KW-0963">Cytoplasm</keyword>
<dbReference type="FunFam" id="1.10.8.10:FF:000001">
    <property type="entry name" value="Elongation factor Ts"/>
    <property type="match status" value="1"/>
</dbReference>
<dbReference type="EMBL" id="MHML01000037">
    <property type="protein sequence ID" value="OGZ25998.1"/>
    <property type="molecule type" value="Genomic_DNA"/>
</dbReference>
<dbReference type="PANTHER" id="PTHR11741:SF0">
    <property type="entry name" value="ELONGATION FACTOR TS, MITOCHONDRIAL"/>
    <property type="match status" value="1"/>
</dbReference>
<dbReference type="InterPro" id="IPR001816">
    <property type="entry name" value="Transl_elong_EFTs/EF1B"/>
</dbReference>
<dbReference type="GO" id="GO:0003746">
    <property type="term" value="F:translation elongation factor activity"/>
    <property type="evidence" value="ECO:0007669"/>
    <property type="project" value="UniProtKB-UniRule"/>
</dbReference>
<dbReference type="InterPro" id="IPR036402">
    <property type="entry name" value="EF-Ts_dimer_sf"/>
</dbReference>
<dbReference type="Pfam" id="PF00889">
    <property type="entry name" value="EF_TS"/>
    <property type="match status" value="1"/>
</dbReference>
<evidence type="ECO:0000256" key="5">
    <source>
        <dbReference type="HAMAP-Rule" id="MF_00050"/>
    </source>
</evidence>
<comment type="function">
    <text evidence="5">Associates with the EF-Tu.GDP complex and induces the exchange of GDP to GTP. It remains bound to the aminoacyl-tRNA.EF-Tu.GTP complex up to the GTP hydrolysis stage on the ribosome.</text>
</comment>
<comment type="similarity">
    <text evidence="1 5">Belongs to the EF-Ts family.</text>
</comment>
<feature type="domain" description="Translation elongation factor EFTs/EF1B dimerisation" evidence="6">
    <location>
        <begin position="43"/>
        <end position="194"/>
    </location>
</feature>
<dbReference type="Gene3D" id="1.10.286.20">
    <property type="match status" value="1"/>
</dbReference>
<evidence type="ECO:0000313" key="8">
    <source>
        <dbReference type="Proteomes" id="UP000179122"/>
    </source>
</evidence>
<dbReference type="SUPFAM" id="SSF46934">
    <property type="entry name" value="UBA-like"/>
    <property type="match status" value="1"/>
</dbReference>
<proteinExistence type="inferred from homology"/>
<reference evidence="7 8" key="1">
    <citation type="journal article" date="2016" name="Nat. Commun.">
        <title>Thousands of microbial genomes shed light on interconnected biogeochemical processes in an aquifer system.</title>
        <authorList>
            <person name="Anantharaman K."/>
            <person name="Brown C.T."/>
            <person name="Hug L.A."/>
            <person name="Sharon I."/>
            <person name="Castelle C.J."/>
            <person name="Probst A.J."/>
            <person name="Thomas B.C."/>
            <person name="Singh A."/>
            <person name="Wilkins M.J."/>
            <person name="Karaoz U."/>
            <person name="Brodie E.L."/>
            <person name="Williams K.H."/>
            <person name="Hubbard S.S."/>
            <person name="Banfield J.F."/>
        </authorList>
    </citation>
    <scope>NUCLEOTIDE SEQUENCE [LARGE SCALE GENOMIC DNA]</scope>
</reference>
<dbReference type="AlphaFoldDB" id="A0A1G2EL59"/>
<evidence type="ECO:0000313" key="7">
    <source>
        <dbReference type="EMBL" id="OGZ25998.1"/>
    </source>
</evidence>
<sequence length="194" mass="22159">MVSIDQIKQLREETGVSIAECKKALEETKGDLDKAKDVLRKRGIEIAEKKSERGTKAGIVVSYIHPNNRIGVLIELRCETDFVAKSNDFQILAHELCLQVASMNPLFVDEKDISENILNGEKKIYQEQAKNSGKSEKIIEQIVVGKLKKYKEEVCLIHQIWVKDGAKTIKQMVDEYIAKIRENIVVKRFARFEV</sequence>
<comment type="caution">
    <text evidence="7">The sequence shown here is derived from an EMBL/GenBank/DDBJ whole genome shotgun (WGS) entry which is preliminary data.</text>
</comment>
<gene>
    <name evidence="5 7" type="primary">tsf</name>
    <name evidence="7" type="ORF">A3F95_00600</name>
</gene>
<dbReference type="PROSITE" id="PS01126">
    <property type="entry name" value="EF_TS_1"/>
    <property type="match status" value="1"/>
</dbReference>
<feature type="region of interest" description="Involved in Mg(2+) ion dislocation from EF-Tu" evidence="5">
    <location>
        <begin position="80"/>
        <end position="83"/>
    </location>
</feature>